<dbReference type="GO" id="GO:0005975">
    <property type="term" value="P:carbohydrate metabolic process"/>
    <property type="evidence" value="ECO:0007669"/>
    <property type="project" value="InterPro"/>
</dbReference>
<comment type="caution">
    <text evidence="8">The sequence shown here is derived from an EMBL/GenBank/DDBJ whole genome shotgun (WGS) entry which is preliminary data.</text>
</comment>
<dbReference type="Pfam" id="PF07554">
    <property type="entry name" value="FIVAR"/>
    <property type="match status" value="2"/>
</dbReference>
<evidence type="ECO:0000256" key="4">
    <source>
        <dbReference type="PIRSR" id="PIRSR625705-1"/>
    </source>
</evidence>
<evidence type="ECO:0000256" key="2">
    <source>
        <dbReference type="ARBA" id="ARBA00022801"/>
    </source>
</evidence>
<evidence type="ECO:0000313" key="9">
    <source>
        <dbReference type="EMBL" id="RHJ59147.1"/>
    </source>
</evidence>
<dbReference type="InterPro" id="IPR015883">
    <property type="entry name" value="Glyco_hydro_20_cat"/>
</dbReference>
<dbReference type="InterPro" id="IPR017853">
    <property type="entry name" value="GH"/>
</dbReference>
<feature type="compositionally biased region" description="Basic and acidic residues" evidence="5">
    <location>
        <begin position="1260"/>
        <end position="1294"/>
    </location>
</feature>
<evidence type="ECO:0000313" key="8">
    <source>
        <dbReference type="EMBL" id="RHF56483.1"/>
    </source>
</evidence>
<dbReference type="SUPFAM" id="SSF55545">
    <property type="entry name" value="beta-N-acetylhexosaminidase-like domain"/>
    <property type="match status" value="1"/>
</dbReference>
<feature type="domain" description="F5/8 type C" evidence="7">
    <location>
        <begin position="968"/>
        <end position="1125"/>
    </location>
</feature>
<dbReference type="SUPFAM" id="SSF49899">
    <property type="entry name" value="Concanavalin A-like lectins/glucanases"/>
    <property type="match status" value="1"/>
</dbReference>
<dbReference type="Pfam" id="PF00754">
    <property type="entry name" value="F5_F8_type_C"/>
    <property type="match status" value="1"/>
</dbReference>
<dbReference type="InterPro" id="IPR008979">
    <property type="entry name" value="Galactose-bd-like_sf"/>
</dbReference>
<accession>A0A414P169</accession>
<evidence type="ECO:0000256" key="3">
    <source>
        <dbReference type="ARBA" id="ARBA00023295"/>
    </source>
</evidence>
<evidence type="ECO:0000256" key="1">
    <source>
        <dbReference type="ARBA" id="ARBA00006285"/>
    </source>
</evidence>
<dbReference type="Gene3D" id="2.60.120.260">
    <property type="entry name" value="Galactose-binding domain-like"/>
    <property type="match status" value="2"/>
</dbReference>
<feature type="chain" id="PRO_5041547495" evidence="6">
    <location>
        <begin position="32"/>
        <end position="1347"/>
    </location>
</feature>
<keyword evidence="6" id="KW-0732">Signal</keyword>
<dbReference type="Gene3D" id="1.20.1270.90">
    <property type="entry name" value="AF1782-like"/>
    <property type="match status" value="2"/>
</dbReference>
<protein>
    <submittedName>
        <fullName evidence="8">Beta-hexosaminidase</fullName>
    </submittedName>
</protein>
<feature type="active site" description="Proton donor" evidence="4">
    <location>
        <position position="587"/>
    </location>
</feature>
<keyword evidence="2" id="KW-0378">Hydrolase</keyword>
<sequence length="1347" mass="148234">MKKKKDMKKPLLAAVLACSMVQIPAIPVAAAAPENLALNQTVTASSYEQPTNNPEKTSPSKAVDGDLTTRWGTAQNLAANEWINVNLGSSKQIQQININFERTDDAQNILGYKVEIANGNDTYTEIYRKEEKAKQKEVIKLTSPVSATDVKVTILSADAGTINWVNVGINEIEIYGSINNDYSLSDVAGMITGGTTIAADVADFPMPTVPEGFNIRINGADFEQIISRDGKIVHPLTDKTVKVSYVITKEETGEELVTDDFTYTIAGQHTTNAAKNTKPSIIPEIAEWYSDSTDSVATDSITAVTYDNNALEDVVDEFIADYKDFSGIELQKVKGNAKANAFNFSLAAPDELLGDEGYTMNILSDRINVASESTVGNMYGMQSILQMYKSNPDAFSIGTMRDYPRFSTRGFVLDAARKPVSMDMLKEISRTMRYYKMNDFHVHLSDNYIWLEDYGKLDQENQAFDAYDAFRLESGLTNDAGESPTAEDYSFSKKEFKEFIQTERAVGVNIVPEIDVPAHANSFTKVWPELKVTNKTSSTSANRPLIDHLDISKTETVQKIEEIFDDYTHGSDATFDSETTVHIGADEFLDNYSAYRNFINTIVPYVKQTNTVRMWGGLTWIKDNPVTQINADAIDGVEINLWSKDWADGIEMYNMGYDLINTIDDYGYMVPDGSKTRANSYGDLLNTSRIFSSFEPNKLRSSSGYVAVPSGDDQMLGAAFALWNDNIDKRASGLSESDLYWRFFDALPFYAEKTWAATGQEKGSADALSTLATSMGTGPNTNPYYQESSVDNFYESYDFNSGKGLDDTSENDRDLTLASDSTAKVQNKALVLSGDKSYVETPIEQLGNGNALSFDIALSSEPEAGDILFESDAAYGTHDIRIMSNGKLGFTRELYDYYFDYTLPVGEKVNIKIVTQQQVTKLYVNGQFVSNATGEFNHNGTTKKSGITNATFALPLQRIGSETNAVQATIDNVNVTAADMYNKSKWTGTTNSETTYNNVEGLLRYAFDNDYTSRWHSNWKGATDKLTGSNSFYAEINFGQKYTINQFSFTPRTDTASGYVTKADLYIKANDSDEWTLVAQDQTFAADATQKTFTFDAQEVQYVKFVAKASSDGWVAVSEFDIANTAQNPDQPEADKTALQELVDQAVTDFTGYTADSVEAYKAAVNTAKAVLDNEDATQAEIDDALAALRNAVLVTDKSKLEEKINQAVTDFDGYTADSVAAYKAALARLNEVLADTDATPAQVSEAIAAFDLARLVKDTSDDGKKDDDKKDDDKKDDNKKDDNKKDDSKKEDGTNANSSSTNGKADKKDTASKAAKTGDASTALPYMLLMLASGSAVVILKKKKEQ</sequence>
<dbReference type="CDD" id="cd06564">
    <property type="entry name" value="GH20_DspB_LnbB-like"/>
    <property type="match status" value="1"/>
</dbReference>
<feature type="region of interest" description="Disordered" evidence="5">
    <location>
        <begin position="45"/>
        <end position="66"/>
    </location>
</feature>
<feature type="region of interest" description="Disordered" evidence="5">
    <location>
        <begin position="1260"/>
        <end position="1320"/>
    </location>
</feature>
<dbReference type="InterPro" id="IPR029018">
    <property type="entry name" value="Hex-like_dom2"/>
</dbReference>
<dbReference type="RefSeq" id="WP_118213285.1">
    <property type="nucleotide sequence ID" value="NZ_JAGZVE010000047.1"/>
</dbReference>
<dbReference type="PANTHER" id="PTHR43678">
    <property type="entry name" value="PUTATIVE (AFU_ORTHOLOGUE AFUA_2G00640)-RELATED"/>
    <property type="match status" value="1"/>
</dbReference>
<dbReference type="SUPFAM" id="SSF49785">
    <property type="entry name" value="Galactose-binding domain-like"/>
    <property type="match status" value="2"/>
</dbReference>
<dbReference type="Pfam" id="PF02838">
    <property type="entry name" value="Glyco_hydro_20b"/>
    <property type="match status" value="1"/>
</dbReference>
<feature type="compositionally biased region" description="Polar residues" evidence="5">
    <location>
        <begin position="45"/>
        <end position="60"/>
    </location>
</feature>
<dbReference type="PANTHER" id="PTHR43678:SF1">
    <property type="entry name" value="BETA-N-ACETYLHEXOSAMINIDASE"/>
    <property type="match status" value="1"/>
</dbReference>
<evidence type="ECO:0000256" key="6">
    <source>
        <dbReference type="SAM" id="SignalP"/>
    </source>
</evidence>
<keyword evidence="3" id="KW-0326">Glycosidase</keyword>
<dbReference type="InterPro" id="IPR013320">
    <property type="entry name" value="ConA-like_dom_sf"/>
</dbReference>
<dbReference type="EMBL" id="QRHG01000051">
    <property type="protein sequence ID" value="RHF56483.1"/>
    <property type="molecule type" value="Genomic_DNA"/>
</dbReference>
<dbReference type="Gene3D" id="3.30.379.10">
    <property type="entry name" value="Chitobiase/beta-hexosaminidase domain 2-like"/>
    <property type="match status" value="1"/>
</dbReference>
<feature type="domain" description="F5/8 type C" evidence="7">
    <location>
        <begin position="25"/>
        <end position="177"/>
    </location>
</feature>
<comment type="similarity">
    <text evidence="1">Belongs to the glycosyl hydrolase 20 family.</text>
</comment>
<evidence type="ECO:0000313" key="11">
    <source>
        <dbReference type="Proteomes" id="UP000285832"/>
    </source>
</evidence>
<dbReference type="PROSITE" id="PS50022">
    <property type="entry name" value="FA58C_3"/>
    <property type="match status" value="2"/>
</dbReference>
<name>A0A414P169_9FIRM</name>
<proteinExistence type="inferred from homology"/>
<reference evidence="10 11" key="1">
    <citation type="submission" date="2018-08" db="EMBL/GenBank/DDBJ databases">
        <title>A genome reference for cultivated species of the human gut microbiota.</title>
        <authorList>
            <person name="Zou Y."/>
            <person name="Xue W."/>
            <person name="Luo G."/>
        </authorList>
    </citation>
    <scope>NUCLEOTIDE SEQUENCE [LARGE SCALE GENOMIC DNA]</scope>
    <source>
        <strain evidence="9 11">AM09-9</strain>
        <strain evidence="8 10">AM25-1LB</strain>
    </source>
</reference>
<dbReference type="Proteomes" id="UP000285832">
    <property type="component" value="Unassembled WGS sequence"/>
</dbReference>
<dbReference type="GO" id="GO:0004563">
    <property type="term" value="F:beta-N-acetylhexosaminidase activity"/>
    <property type="evidence" value="ECO:0007669"/>
    <property type="project" value="InterPro"/>
</dbReference>
<dbReference type="InterPro" id="IPR052764">
    <property type="entry name" value="GH20_Enzymes"/>
</dbReference>
<organism evidence="8 10">
    <name type="scientific">[Ruminococcus] lactaris</name>
    <dbReference type="NCBI Taxonomy" id="46228"/>
    <lineage>
        <taxon>Bacteria</taxon>
        <taxon>Bacillati</taxon>
        <taxon>Bacillota</taxon>
        <taxon>Clostridia</taxon>
        <taxon>Lachnospirales</taxon>
        <taxon>Lachnospiraceae</taxon>
        <taxon>Mediterraneibacter</taxon>
    </lineage>
</organism>
<dbReference type="Proteomes" id="UP000284902">
    <property type="component" value="Unassembled WGS sequence"/>
</dbReference>
<dbReference type="InterPro" id="IPR015882">
    <property type="entry name" value="HEX_bac_N"/>
</dbReference>
<dbReference type="Pfam" id="PF00728">
    <property type="entry name" value="Glyco_hydro_20"/>
    <property type="match status" value="1"/>
</dbReference>
<evidence type="ECO:0000313" key="10">
    <source>
        <dbReference type="Proteomes" id="UP000284902"/>
    </source>
</evidence>
<feature type="signal peptide" evidence="6">
    <location>
        <begin position="1"/>
        <end position="31"/>
    </location>
</feature>
<dbReference type="SUPFAM" id="SSF51445">
    <property type="entry name" value="(Trans)glycosidases"/>
    <property type="match status" value="1"/>
</dbReference>
<dbReference type="Gene3D" id="3.20.20.80">
    <property type="entry name" value="Glycosidases"/>
    <property type="match status" value="1"/>
</dbReference>
<dbReference type="InterPro" id="IPR000421">
    <property type="entry name" value="FA58C"/>
</dbReference>
<dbReference type="EMBL" id="QRMI01000031">
    <property type="protein sequence ID" value="RHJ59147.1"/>
    <property type="molecule type" value="Genomic_DNA"/>
</dbReference>
<dbReference type="InterPro" id="IPR025705">
    <property type="entry name" value="Beta_hexosaminidase_sua/sub"/>
</dbReference>
<dbReference type="PRINTS" id="PR00738">
    <property type="entry name" value="GLHYDRLASE20"/>
</dbReference>
<gene>
    <name evidence="9" type="ORF">DW116_10940</name>
    <name evidence="8" type="ORF">DW672_12855</name>
</gene>
<evidence type="ECO:0000256" key="5">
    <source>
        <dbReference type="SAM" id="MobiDB-lite"/>
    </source>
</evidence>
<dbReference type="Pfam" id="PF22633">
    <property type="entry name" value="F5_F8_type_C_2"/>
    <property type="match status" value="1"/>
</dbReference>
<evidence type="ECO:0000259" key="7">
    <source>
        <dbReference type="PROSITE" id="PS50022"/>
    </source>
</evidence>